<evidence type="ECO:0000313" key="3">
    <source>
        <dbReference type="Proteomes" id="UP001057134"/>
    </source>
</evidence>
<accession>A0ABY4RFD6</accession>
<dbReference type="Proteomes" id="UP001057134">
    <property type="component" value="Chromosome"/>
</dbReference>
<organism evidence="2 3">
    <name type="scientific">Paenibacillus konkukensis</name>
    <dbReference type="NCBI Taxonomy" id="2020716"/>
    <lineage>
        <taxon>Bacteria</taxon>
        <taxon>Bacillati</taxon>
        <taxon>Bacillota</taxon>
        <taxon>Bacilli</taxon>
        <taxon>Bacillales</taxon>
        <taxon>Paenibacillaceae</taxon>
        <taxon>Paenibacillus</taxon>
    </lineage>
</organism>
<evidence type="ECO:0000259" key="1">
    <source>
        <dbReference type="Pfam" id="PF02525"/>
    </source>
</evidence>
<evidence type="ECO:0000313" key="2">
    <source>
        <dbReference type="EMBL" id="UQZ81276.1"/>
    </source>
</evidence>
<protein>
    <submittedName>
        <fullName evidence="2">Flavodoxin-like fold protein</fullName>
    </submittedName>
</protein>
<proteinExistence type="predicted"/>
<feature type="domain" description="Flavodoxin-like fold" evidence="1">
    <location>
        <begin position="1"/>
        <end position="43"/>
    </location>
</feature>
<dbReference type="EMBL" id="CP027059">
    <property type="protein sequence ID" value="UQZ81276.1"/>
    <property type="molecule type" value="Genomic_DNA"/>
</dbReference>
<sequence length="49" mass="5663">MNTLVIYTHPNHQSLSYAFFQKVLEGSADNPRIDEVRTLDLSKRNSIRS</sequence>
<dbReference type="Gene3D" id="3.40.50.360">
    <property type="match status" value="1"/>
</dbReference>
<name>A0ABY4RFD6_9BACL</name>
<dbReference type="InterPro" id="IPR003680">
    <property type="entry name" value="Flavodoxin_fold"/>
</dbReference>
<reference evidence="2" key="2">
    <citation type="journal article" date="2021" name="J Anim Sci Technol">
        <title>Complete genome sequence of Paenibacillus konkukensis sp. nov. SK3146 as a potential probiotic strain.</title>
        <authorList>
            <person name="Jung H.I."/>
            <person name="Park S."/>
            <person name="Niu K.M."/>
            <person name="Lee S.W."/>
            <person name="Kothari D."/>
            <person name="Yi K.J."/>
            <person name="Kim S.K."/>
        </authorList>
    </citation>
    <scope>NUCLEOTIDE SEQUENCE</scope>
    <source>
        <strain evidence="2">SK3146</strain>
    </source>
</reference>
<dbReference type="Pfam" id="PF02525">
    <property type="entry name" value="Flavodoxin_2"/>
    <property type="match status" value="1"/>
</dbReference>
<dbReference type="SUPFAM" id="SSF52218">
    <property type="entry name" value="Flavoproteins"/>
    <property type="match status" value="1"/>
</dbReference>
<gene>
    <name evidence="2" type="ORF">SK3146_00432</name>
</gene>
<keyword evidence="3" id="KW-1185">Reference proteome</keyword>
<reference evidence="2" key="1">
    <citation type="submission" date="2018-02" db="EMBL/GenBank/DDBJ databases">
        <authorList>
            <person name="Kim S.-K."/>
            <person name="Jung H.-I."/>
            <person name="Lee S.-W."/>
        </authorList>
    </citation>
    <scope>NUCLEOTIDE SEQUENCE</scope>
    <source>
        <strain evidence="2">SK3146</strain>
    </source>
</reference>
<dbReference type="InterPro" id="IPR029039">
    <property type="entry name" value="Flavoprotein-like_sf"/>
</dbReference>